<organism evidence="2 3">
    <name type="scientific">Tolypocladium paradoxum</name>
    <dbReference type="NCBI Taxonomy" id="94208"/>
    <lineage>
        <taxon>Eukaryota</taxon>
        <taxon>Fungi</taxon>
        <taxon>Dikarya</taxon>
        <taxon>Ascomycota</taxon>
        <taxon>Pezizomycotina</taxon>
        <taxon>Sordariomycetes</taxon>
        <taxon>Hypocreomycetidae</taxon>
        <taxon>Hypocreales</taxon>
        <taxon>Ophiocordycipitaceae</taxon>
        <taxon>Tolypocladium</taxon>
    </lineage>
</organism>
<protein>
    <submittedName>
        <fullName evidence="2">Methylthioribose-1-phosphate isomerase</fullName>
    </submittedName>
</protein>
<name>A0A2S4KRI6_9HYPO</name>
<evidence type="ECO:0000313" key="3">
    <source>
        <dbReference type="Proteomes" id="UP000237481"/>
    </source>
</evidence>
<accession>A0A2S4KRI6</accession>
<dbReference type="Gene3D" id="3.90.79.10">
    <property type="entry name" value="Nucleoside Triphosphate Pyrophosphohydrolase"/>
    <property type="match status" value="1"/>
</dbReference>
<dbReference type="CDD" id="cd18872">
    <property type="entry name" value="NUDIX_eIF-2B"/>
    <property type="match status" value="1"/>
</dbReference>
<feature type="non-terminal residue" evidence="2">
    <location>
        <position position="188"/>
    </location>
</feature>
<keyword evidence="2" id="KW-0413">Isomerase</keyword>
<dbReference type="OrthoDB" id="206213at2759"/>
<dbReference type="STRING" id="94208.A0A2S4KRI6"/>
<dbReference type="Pfam" id="PF00293">
    <property type="entry name" value="NUDIX"/>
    <property type="match status" value="1"/>
</dbReference>
<evidence type="ECO:0000259" key="1">
    <source>
        <dbReference type="PROSITE" id="PS51462"/>
    </source>
</evidence>
<dbReference type="SUPFAM" id="SSF55811">
    <property type="entry name" value="Nudix"/>
    <property type="match status" value="1"/>
</dbReference>
<proteinExistence type="predicted"/>
<comment type="caution">
    <text evidence="2">The sequence shown here is derived from an EMBL/GenBank/DDBJ whole genome shotgun (WGS) entry which is preliminary data.</text>
</comment>
<evidence type="ECO:0000313" key="2">
    <source>
        <dbReference type="EMBL" id="POR32796.1"/>
    </source>
</evidence>
<reference evidence="2 3" key="1">
    <citation type="submission" date="2018-01" db="EMBL/GenBank/DDBJ databases">
        <title>Harnessing the power of phylogenomics to disentangle the directionality and signatures of interkingdom host jumping in the parasitic fungal genus Tolypocladium.</title>
        <authorList>
            <person name="Quandt C.A."/>
            <person name="Patterson W."/>
            <person name="Spatafora J.W."/>
        </authorList>
    </citation>
    <scope>NUCLEOTIDE SEQUENCE [LARGE SCALE GENOMIC DNA]</scope>
    <source>
        <strain evidence="2 3">NRBC 100945</strain>
    </source>
</reference>
<dbReference type="Proteomes" id="UP000237481">
    <property type="component" value="Unassembled WGS sequence"/>
</dbReference>
<dbReference type="EMBL" id="PKSG01000795">
    <property type="protein sequence ID" value="POR32796.1"/>
    <property type="molecule type" value="Genomic_DNA"/>
</dbReference>
<dbReference type="InterPro" id="IPR000086">
    <property type="entry name" value="NUDIX_hydrolase_dom"/>
</dbReference>
<sequence length="188" mass="20359">MAALEKRAVAGSFIFKNPDDADNPDARPQVALFRRSGAVSTYQHKYAPIAGSIEASDTSPLATAWRELREETALAPPSLRLLRQGKPYSFADAAVGREWAIHPFAFVLAPGARIALDWEHEGYAWFDPAAVTDDAAFGGVPRLLESLRRVCFDIDMGRAAARVLERGLAALREDHDSGARQLASAALG</sequence>
<dbReference type="InterPro" id="IPR015797">
    <property type="entry name" value="NUDIX_hydrolase-like_dom_sf"/>
</dbReference>
<dbReference type="GO" id="GO:0016853">
    <property type="term" value="F:isomerase activity"/>
    <property type="evidence" value="ECO:0007669"/>
    <property type="project" value="UniProtKB-KW"/>
</dbReference>
<gene>
    <name evidence="2" type="ORF">TPAR_07002</name>
</gene>
<dbReference type="PROSITE" id="PS51462">
    <property type="entry name" value="NUDIX"/>
    <property type="match status" value="1"/>
</dbReference>
<dbReference type="AlphaFoldDB" id="A0A2S4KRI6"/>
<feature type="domain" description="Nudix hydrolase" evidence="1">
    <location>
        <begin position="5"/>
        <end position="148"/>
    </location>
</feature>
<keyword evidence="3" id="KW-1185">Reference proteome</keyword>